<protein>
    <submittedName>
        <fullName evidence="1">Uncharacterized protein</fullName>
    </submittedName>
</protein>
<keyword evidence="2" id="KW-1185">Reference proteome</keyword>
<dbReference type="AlphaFoldDB" id="A0A430FM39"/>
<dbReference type="EMBL" id="QXGL01000001">
    <property type="protein sequence ID" value="RSX53969.1"/>
    <property type="molecule type" value="Genomic_DNA"/>
</dbReference>
<dbReference type="RefSeq" id="WP_125979265.1">
    <property type="nucleotide sequence ID" value="NZ_QXGL01000001.1"/>
</dbReference>
<accession>A0A430FM39</accession>
<evidence type="ECO:0000313" key="2">
    <source>
        <dbReference type="Proteomes" id="UP000287533"/>
    </source>
</evidence>
<dbReference type="Proteomes" id="UP000287533">
    <property type="component" value="Unassembled WGS sequence"/>
</dbReference>
<name>A0A430FM39_9BIFI</name>
<organism evidence="1 2">
    <name type="scientific">Bifidobacterium goeldii</name>
    <dbReference type="NCBI Taxonomy" id="2306975"/>
    <lineage>
        <taxon>Bacteria</taxon>
        <taxon>Bacillati</taxon>
        <taxon>Actinomycetota</taxon>
        <taxon>Actinomycetes</taxon>
        <taxon>Bifidobacteriales</taxon>
        <taxon>Bifidobacteriaceae</taxon>
        <taxon>Bifidobacterium</taxon>
    </lineage>
</organism>
<reference evidence="1 2" key="1">
    <citation type="submission" date="2018-09" db="EMBL/GenBank/DDBJ databases">
        <title>Characterization of the phylogenetic diversity of five novel species belonging to the genus Bifidobacterium.</title>
        <authorList>
            <person name="Lugli G.A."/>
            <person name="Duranti S."/>
            <person name="Milani C."/>
        </authorList>
    </citation>
    <scope>NUCLEOTIDE SEQUENCE [LARGE SCALE GENOMIC DNA]</scope>
    <source>
        <strain evidence="1 2">2034B</strain>
    </source>
</reference>
<evidence type="ECO:0000313" key="1">
    <source>
        <dbReference type="EMBL" id="RSX53969.1"/>
    </source>
</evidence>
<comment type="caution">
    <text evidence="1">The sequence shown here is derived from an EMBL/GenBank/DDBJ whole genome shotgun (WGS) entry which is preliminary data.</text>
</comment>
<sequence length="117" mass="13124">MVDENQNTKCAICGEYHDSPVSEQEIKDAIMWIAAHLGCDSESQEESDSNERLHRLQHYIDMLADAYDAVSTVAYAAYMDGEHEINVRAQKIAAQISDLNGIITARIHHEKEAQHVA</sequence>
<proteinExistence type="predicted"/>
<gene>
    <name evidence="1" type="ORF">D2E25_0275</name>
</gene>